<dbReference type="Pfam" id="PF04187">
    <property type="entry name" value="Cofac_haem_bdg"/>
    <property type="match status" value="1"/>
</dbReference>
<dbReference type="EMBL" id="FPAJ01000004">
    <property type="protein sequence ID" value="SFS95877.1"/>
    <property type="molecule type" value="Genomic_DNA"/>
</dbReference>
<keyword evidence="3" id="KW-1185">Reference proteome</keyword>
<dbReference type="Gene3D" id="3.40.50.11550">
    <property type="match status" value="2"/>
</dbReference>
<reference evidence="3" key="1">
    <citation type="submission" date="2016-10" db="EMBL/GenBank/DDBJ databases">
        <authorList>
            <person name="Varghese N."/>
            <person name="Submissions S."/>
        </authorList>
    </citation>
    <scope>NUCLEOTIDE SEQUENCE [LARGE SCALE GENOMIC DNA]</scope>
    <source>
        <strain evidence="3">DSM 23422</strain>
    </source>
</reference>
<proteinExistence type="predicted"/>
<dbReference type="SUPFAM" id="SSF159501">
    <property type="entry name" value="EreA/ChaN-like"/>
    <property type="match status" value="1"/>
</dbReference>
<accession>A0A1I6U3M9</accession>
<dbReference type="RefSeq" id="WP_093916689.1">
    <property type="nucleotide sequence ID" value="NZ_FPAJ01000004.1"/>
</dbReference>
<evidence type="ECO:0000313" key="2">
    <source>
        <dbReference type="EMBL" id="SFS95877.1"/>
    </source>
</evidence>
<evidence type="ECO:0000259" key="1">
    <source>
        <dbReference type="Pfam" id="PF04187"/>
    </source>
</evidence>
<dbReference type="CDD" id="cd14727">
    <property type="entry name" value="ChanN-like"/>
    <property type="match status" value="1"/>
</dbReference>
<protein>
    <submittedName>
        <fullName evidence="2">Uncharacterized iron-regulated protein</fullName>
    </submittedName>
</protein>
<dbReference type="AlphaFoldDB" id="A0A1I6U3M9"/>
<evidence type="ECO:0000313" key="3">
    <source>
        <dbReference type="Proteomes" id="UP000199239"/>
    </source>
</evidence>
<dbReference type="Proteomes" id="UP000199239">
    <property type="component" value="Unassembled WGS sequence"/>
</dbReference>
<gene>
    <name evidence="2" type="ORF">SAMN04488040_2475</name>
</gene>
<sequence>MIRTICVFLALPVFASAQNLDDDLRARLAAAHIIVLGETHDNPAHHEIQADLVATIAPKAIVYEMITEAQASQVRGDIVQEERALEKVLGWDESGWPDFSMYYPIFVAGVGAKTYGAAVPRTEARKVMGDGLAAAFGADAEVFGLDAPLDPDQQRQREAMQMKAHCDALPVELLPAMVDVQRLRDARLAQVAIKALDDTGGPVVVITGNGHARADWGMPAAIALVRPDAVTVIVGQGEGGTVPEGRFDAVLQSPPAERDHPCLAFKKP</sequence>
<feature type="domain" description="Haem-binding uptake Tiki superfamily ChaN" evidence="1">
    <location>
        <begin position="26"/>
        <end position="221"/>
    </location>
</feature>
<dbReference type="OrthoDB" id="9795827at2"/>
<dbReference type="InterPro" id="IPR007314">
    <property type="entry name" value="Cofac_haem-bd_dom"/>
</dbReference>
<organism evidence="2 3">
    <name type="scientific">Sulfitobacter marinus</name>
    <dbReference type="NCBI Taxonomy" id="394264"/>
    <lineage>
        <taxon>Bacteria</taxon>
        <taxon>Pseudomonadati</taxon>
        <taxon>Pseudomonadota</taxon>
        <taxon>Alphaproteobacteria</taxon>
        <taxon>Rhodobacterales</taxon>
        <taxon>Roseobacteraceae</taxon>
        <taxon>Sulfitobacter</taxon>
    </lineage>
</organism>
<name>A0A1I6U3M9_9RHOB</name>
<dbReference type="STRING" id="394264.SAMN04488040_2475"/>